<feature type="region of interest" description="Disordered" evidence="1">
    <location>
        <begin position="402"/>
        <end position="504"/>
    </location>
</feature>
<evidence type="ECO:0000313" key="4">
    <source>
        <dbReference type="Proteomes" id="UP000272025"/>
    </source>
</evidence>
<dbReference type="AlphaFoldDB" id="A0A3N2PUP9"/>
<keyword evidence="2" id="KW-0812">Transmembrane</keyword>
<gene>
    <name evidence="3" type="ORF">SODALDRAFT_334003</name>
</gene>
<feature type="transmembrane region" description="Helical" evidence="2">
    <location>
        <begin position="20"/>
        <end position="47"/>
    </location>
</feature>
<keyword evidence="2" id="KW-0472">Membrane</keyword>
<sequence length="504" mass="55767">MAYQPGYLGVSDAVPRRSRLQALIALSTTILALAILIFVVVFAVFGLRDNAGDGKWIPVAAAVGISISVVVAGIILFFLKWWECVRSRYPSMPGNRRHGYRMDMEPINSYADFRALDSPTKIGVVANAVGRWIDGLAMALFPCRDRDRLRKLEDRNRERMQHPAYEMSRAVEQQQQQPPGPRRVSATLSSQGHVVEHPNSRGDGESRRPSDRAKFNSFDSVVNKKGILKDGERQSRQASTSSQAAAAGAAAALRDANDPHQNNNGSVPDERPRVPSIDAEPPSTERTIQHPPPTAHRQAEFTGRNARWDSVGDETFRPGSQRTRLEPVAAPASPRDRHGSMQSDASQNSTRSTTYRPHSVAEAPSSLRSSISSVRLDNNSPGMMYAPLAVPQRHDRLSIPDVSRDLPPRGGISGISTLPSQRGRHRGSWSSRAGMTARPQPPPDLRRYSAAQMEQSLRDEGAFRPLDPSSRRNATDILEQMERDGRGSRVRSTQDIFQDTNQRR</sequence>
<dbReference type="EMBL" id="ML119056">
    <property type="protein sequence ID" value="ROT38235.1"/>
    <property type="molecule type" value="Genomic_DNA"/>
</dbReference>
<accession>A0A3N2PUP9</accession>
<dbReference type="Proteomes" id="UP000272025">
    <property type="component" value="Unassembled WGS sequence"/>
</dbReference>
<feature type="compositionally biased region" description="Polar residues" evidence="1">
    <location>
        <begin position="340"/>
        <end position="356"/>
    </location>
</feature>
<feature type="transmembrane region" description="Helical" evidence="2">
    <location>
        <begin position="59"/>
        <end position="82"/>
    </location>
</feature>
<evidence type="ECO:0000313" key="3">
    <source>
        <dbReference type="EMBL" id="ROT38235.1"/>
    </source>
</evidence>
<feature type="compositionally biased region" description="Polar residues" evidence="1">
    <location>
        <begin position="490"/>
        <end position="504"/>
    </location>
</feature>
<reference evidence="3 4" key="1">
    <citation type="journal article" date="2018" name="Mol. Ecol.">
        <title>The obligate alkalophilic soda-lake fungus Sodiomyces alkalinus has shifted to a protein diet.</title>
        <authorList>
            <person name="Grum-Grzhimaylo A.A."/>
            <person name="Falkoski D.L."/>
            <person name="van den Heuvel J."/>
            <person name="Valero-Jimenez C.A."/>
            <person name="Min B."/>
            <person name="Choi I.G."/>
            <person name="Lipzen A."/>
            <person name="Daum C.G."/>
            <person name="Aanen D.K."/>
            <person name="Tsang A."/>
            <person name="Henrissat B."/>
            <person name="Bilanenko E.N."/>
            <person name="de Vries R.P."/>
            <person name="van Kan J.A.L."/>
            <person name="Grigoriev I.V."/>
            <person name="Debets A.J.M."/>
        </authorList>
    </citation>
    <scope>NUCLEOTIDE SEQUENCE [LARGE SCALE GENOMIC DNA]</scope>
    <source>
        <strain evidence="3 4">F11</strain>
    </source>
</reference>
<proteinExistence type="predicted"/>
<feature type="region of interest" description="Disordered" evidence="1">
    <location>
        <begin position="159"/>
        <end position="370"/>
    </location>
</feature>
<feature type="compositionally biased region" description="Basic and acidic residues" evidence="1">
    <location>
        <begin position="469"/>
        <end position="487"/>
    </location>
</feature>
<dbReference type="RefSeq" id="XP_028466041.1">
    <property type="nucleotide sequence ID" value="XM_028612114.1"/>
</dbReference>
<feature type="compositionally biased region" description="Basic and acidic residues" evidence="1">
    <location>
        <begin position="194"/>
        <end position="214"/>
    </location>
</feature>
<protein>
    <submittedName>
        <fullName evidence="3">Uncharacterized protein</fullName>
    </submittedName>
</protein>
<evidence type="ECO:0000256" key="1">
    <source>
        <dbReference type="SAM" id="MobiDB-lite"/>
    </source>
</evidence>
<organism evidence="3 4">
    <name type="scientific">Sodiomyces alkalinus (strain CBS 110278 / VKM F-3762 / F11)</name>
    <name type="common">Alkaliphilic filamentous fungus</name>
    <dbReference type="NCBI Taxonomy" id="1314773"/>
    <lineage>
        <taxon>Eukaryota</taxon>
        <taxon>Fungi</taxon>
        <taxon>Dikarya</taxon>
        <taxon>Ascomycota</taxon>
        <taxon>Pezizomycotina</taxon>
        <taxon>Sordariomycetes</taxon>
        <taxon>Hypocreomycetidae</taxon>
        <taxon>Glomerellales</taxon>
        <taxon>Plectosphaerellaceae</taxon>
        <taxon>Sodiomyces</taxon>
    </lineage>
</organism>
<evidence type="ECO:0000256" key="2">
    <source>
        <dbReference type="SAM" id="Phobius"/>
    </source>
</evidence>
<keyword evidence="2" id="KW-1133">Transmembrane helix</keyword>
<name>A0A3N2PUP9_SODAK</name>
<feature type="compositionally biased region" description="Low complexity" evidence="1">
    <location>
        <begin position="236"/>
        <end position="254"/>
    </location>
</feature>
<keyword evidence="4" id="KW-1185">Reference proteome</keyword>
<dbReference type="GeneID" id="39580592"/>